<keyword evidence="8" id="KW-0458">Lysosome</keyword>
<dbReference type="Pfam" id="PF16499">
    <property type="entry name" value="Melibiase_2"/>
    <property type="match status" value="1"/>
</dbReference>
<reference evidence="12 13" key="1">
    <citation type="submission" date="2021-06" db="EMBL/GenBank/DDBJ databases">
        <title>Caerostris extrusa draft genome.</title>
        <authorList>
            <person name="Kono N."/>
            <person name="Arakawa K."/>
        </authorList>
    </citation>
    <scope>NUCLEOTIDE SEQUENCE [LARGE SCALE GENOMIC DNA]</scope>
</reference>
<dbReference type="InterPro" id="IPR035373">
    <property type="entry name" value="Melibiase/NAGA_C"/>
</dbReference>
<dbReference type="Pfam" id="PF17450">
    <property type="entry name" value="Melibiase_2_C"/>
    <property type="match status" value="1"/>
</dbReference>
<dbReference type="GO" id="GO:0016020">
    <property type="term" value="C:membrane"/>
    <property type="evidence" value="ECO:0007669"/>
    <property type="project" value="GOC"/>
</dbReference>
<dbReference type="EMBL" id="BPLR01009315">
    <property type="protein sequence ID" value="GIY31053.1"/>
    <property type="molecule type" value="Genomic_DNA"/>
</dbReference>
<dbReference type="AlphaFoldDB" id="A0AAV4SGQ7"/>
<dbReference type="GO" id="GO:0004557">
    <property type="term" value="F:alpha-galactosidase activity"/>
    <property type="evidence" value="ECO:0007669"/>
    <property type="project" value="TreeGrafter"/>
</dbReference>
<keyword evidence="6 10" id="KW-1015">Disulfide bond</keyword>
<dbReference type="GO" id="GO:0005764">
    <property type="term" value="C:lysosome"/>
    <property type="evidence" value="ECO:0007669"/>
    <property type="project" value="UniProtKB-SubCell"/>
</dbReference>
<proteinExistence type="inferred from homology"/>
<dbReference type="Proteomes" id="UP001054945">
    <property type="component" value="Unassembled WGS sequence"/>
</dbReference>
<gene>
    <name evidence="12" type="primary">NAGA</name>
    <name evidence="12" type="ORF">CEXT_270651</name>
</gene>
<keyword evidence="7" id="KW-0325">Glycoprotein</keyword>
<comment type="similarity">
    <text evidence="2 10">Belongs to the glycosyl hydrolase 27 family.</text>
</comment>
<comment type="caution">
    <text evidence="12">The sequence shown here is derived from an EMBL/GenBank/DDBJ whole genome shotgun (WGS) entry which is preliminary data.</text>
</comment>
<evidence type="ECO:0000256" key="4">
    <source>
        <dbReference type="ARBA" id="ARBA00022801"/>
    </source>
</evidence>
<sequence length="480" mass="53737">MALTLHSLDNESGEIYVTEEVGNILFQPFDLGLKKIDIACFMIAYPFENKSSRRATEFSVLYIKRELTMKVFLKILLLCIFPSFLHTLDNGVALTPPMGWLSWERFTCNTNCADNLDECISEKLYMDMADRLVSDGFKDAGYEFVNVDDCWMDMARDNTNKLKSDPNRFPSGIKALADYVHSKGLKLGIYTDCGNKTCAGYPGSLGHYDIDAETFADWGIDMLKVDGCYAAPTDMDLMYPQITAALNKTGRPIVFSCSWPAYQVDAGMDPNYAEIANHCNLWRNFNDIEDSWASVLSIVDFYAAHQDELVAAAGPGHWNDPDMILAGNFGLSYEEARAQFALWAIMASPLLMSNDLRSLDPEHKKLLLNKDVIAVNQDALGIMGKRIYNKNNMEIWTRPISPVSKSGKHSYALVFFNRRTLGGPVSVSANLDSIGLDNENCYNVKDVFNNEKSQKYCPSDNITLNVNPSGVRMVIAKTLD</sequence>
<dbReference type="FunFam" id="3.20.20.70:FF:000070">
    <property type="entry name" value="Alpha-galactosidase"/>
    <property type="match status" value="1"/>
</dbReference>
<dbReference type="SUPFAM" id="SSF51445">
    <property type="entry name" value="(Trans)glycosidases"/>
    <property type="match status" value="1"/>
</dbReference>
<dbReference type="InterPro" id="IPR002241">
    <property type="entry name" value="Glyco_hydro_27"/>
</dbReference>
<evidence type="ECO:0000256" key="3">
    <source>
        <dbReference type="ARBA" id="ARBA00011738"/>
    </source>
</evidence>
<dbReference type="PRINTS" id="PR00740">
    <property type="entry name" value="GLHYDRLASE27"/>
</dbReference>
<dbReference type="PANTHER" id="PTHR11452:SF83">
    <property type="entry name" value="ALPHA-GALACTOSIDASE"/>
    <property type="match status" value="1"/>
</dbReference>
<feature type="domain" description="Alpha galactosidase A C-terminal" evidence="11">
    <location>
        <begin position="381"/>
        <end position="470"/>
    </location>
</feature>
<evidence type="ECO:0000256" key="6">
    <source>
        <dbReference type="ARBA" id="ARBA00023157"/>
    </source>
</evidence>
<keyword evidence="4 10" id="KW-0378">Hydrolase</keyword>
<evidence type="ECO:0000313" key="13">
    <source>
        <dbReference type="Proteomes" id="UP001054945"/>
    </source>
</evidence>
<dbReference type="InterPro" id="IPR013780">
    <property type="entry name" value="Glyco_hydro_b"/>
</dbReference>
<evidence type="ECO:0000256" key="9">
    <source>
        <dbReference type="ARBA" id="ARBA00023295"/>
    </source>
</evidence>
<dbReference type="GO" id="GO:0016139">
    <property type="term" value="P:glycoside catabolic process"/>
    <property type="evidence" value="ECO:0007669"/>
    <property type="project" value="TreeGrafter"/>
</dbReference>
<comment type="subunit">
    <text evidence="3 10">Homodimer.</text>
</comment>
<dbReference type="GO" id="GO:0019377">
    <property type="term" value="P:glycolipid catabolic process"/>
    <property type="evidence" value="ECO:0007669"/>
    <property type="project" value="UniProtKB-ARBA"/>
</dbReference>
<protein>
    <recommendedName>
        <fullName evidence="10">Alpha-galactosidase</fullName>
        <ecNumber evidence="10">3.2.1.-</ecNumber>
    </recommendedName>
</protein>
<name>A0AAV4SGQ7_CAEEX</name>
<evidence type="ECO:0000256" key="5">
    <source>
        <dbReference type="ARBA" id="ARBA00023098"/>
    </source>
</evidence>
<organism evidence="12 13">
    <name type="scientific">Caerostris extrusa</name>
    <name type="common">Bark spider</name>
    <name type="synonym">Caerostris bankana</name>
    <dbReference type="NCBI Taxonomy" id="172846"/>
    <lineage>
        <taxon>Eukaryota</taxon>
        <taxon>Metazoa</taxon>
        <taxon>Ecdysozoa</taxon>
        <taxon>Arthropoda</taxon>
        <taxon>Chelicerata</taxon>
        <taxon>Arachnida</taxon>
        <taxon>Araneae</taxon>
        <taxon>Araneomorphae</taxon>
        <taxon>Entelegynae</taxon>
        <taxon>Araneoidea</taxon>
        <taxon>Araneidae</taxon>
        <taxon>Caerostris</taxon>
    </lineage>
</organism>
<dbReference type="GO" id="GO:0009311">
    <property type="term" value="P:oligosaccharide metabolic process"/>
    <property type="evidence" value="ECO:0007669"/>
    <property type="project" value="TreeGrafter"/>
</dbReference>
<dbReference type="InterPro" id="IPR013785">
    <property type="entry name" value="Aldolase_TIM"/>
</dbReference>
<dbReference type="InterPro" id="IPR017853">
    <property type="entry name" value="GH"/>
</dbReference>
<keyword evidence="13" id="KW-1185">Reference proteome</keyword>
<dbReference type="Gene3D" id="3.20.20.70">
    <property type="entry name" value="Aldolase class I"/>
    <property type="match status" value="1"/>
</dbReference>
<dbReference type="PROSITE" id="PS00512">
    <property type="entry name" value="ALPHA_GALACTOSIDASE"/>
    <property type="match status" value="1"/>
</dbReference>
<evidence type="ECO:0000256" key="1">
    <source>
        <dbReference type="ARBA" id="ARBA00004371"/>
    </source>
</evidence>
<evidence type="ECO:0000256" key="7">
    <source>
        <dbReference type="ARBA" id="ARBA00023180"/>
    </source>
</evidence>
<evidence type="ECO:0000259" key="11">
    <source>
        <dbReference type="Pfam" id="PF17450"/>
    </source>
</evidence>
<keyword evidence="9 10" id="KW-0326">Glycosidase</keyword>
<dbReference type="PANTHER" id="PTHR11452">
    <property type="entry name" value="ALPHA-GALACTOSIDASE/ALPHA-N-ACETYLGALACTOSAMINIDASE"/>
    <property type="match status" value="1"/>
</dbReference>
<evidence type="ECO:0000256" key="10">
    <source>
        <dbReference type="RuleBase" id="RU361168"/>
    </source>
</evidence>
<evidence type="ECO:0000313" key="12">
    <source>
        <dbReference type="EMBL" id="GIY31053.1"/>
    </source>
</evidence>
<comment type="subcellular location">
    <subcellularLocation>
        <location evidence="1">Lysosome</location>
    </subcellularLocation>
</comment>
<evidence type="ECO:0000256" key="8">
    <source>
        <dbReference type="ARBA" id="ARBA00023228"/>
    </source>
</evidence>
<dbReference type="InterPro" id="IPR000111">
    <property type="entry name" value="Glyco_hydro_27/36_CS"/>
</dbReference>
<dbReference type="CDD" id="cd14792">
    <property type="entry name" value="GH27"/>
    <property type="match status" value="1"/>
</dbReference>
<dbReference type="EC" id="3.2.1.-" evidence="10"/>
<dbReference type="Gene3D" id="2.60.40.1180">
    <property type="entry name" value="Golgi alpha-mannosidase II"/>
    <property type="match status" value="1"/>
</dbReference>
<evidence type="ECO:0000256" key="2">
    <source>
        <dbReference type="ARBA" id="ARBA00009743"/>
    </source>
</evidence>
<dbReference type="SUPFAM" id="SSF51011">
    <property type="entry name" value="Glycosyl hydrolase domain"/>
    <property type="match status" value="1"/>
</dbReference>
<keyword evidence="5" id="KW-0443">Lipid metabolism</keyword>
<accession>A0AAV4SGQ7</accession>